<evidence type="ECO:0000313" key="3">
    <source>
        <dbReference type="Proteomes" id="UP000634011"/>
    </source>
</evidence>
<dbReference type="InterPro" id="IPR037883">
    <property type="entry name" value="Knr4/Smi1-like_sf"/>
</dbReference>
<dbReference type="AlphaFoldDB" id="A0A923HEG6"/>
<feature type="domain" description="Knr4/Smi1-like" evidence="1">
    <location>
        <begin position="36"/>
        <end position="130"/>
    </location>
</feature>
<dbReference type="InterPro" id="IPR018958">
    <property type="entry name" value="Knr4/Smi1-like_dom"/>
</dbReference>
<organism evidence="2 3">
    <name type="scientific">Undibacterium jejuense</name>
    <dbReference type="NCBI Taxonomy" id="1344949"/>
    <lineage>
        <taxon>Bacteria</taxon>
        <taxon>Pseudomonadati</taxon>
        <taxon>Pseudomonadota</taxon>
        <taxon>Betaproteobacteria</taxon>
        <taxon>Burkholderiales</taxon>
        <taxon>Oxalobacteraceae</taxon>
        <taxon>Undibacterium</taxon>
    </lineage>
</organism>
<protein>
    <submittedName>
        <fullName evidence="2">SMI1/KNR4 family protein</fullName>
    </submittedName>
</protein>
<gene>
    <name evidence="2" type="ORF">H8K32_00215</name>
</gene>
<dbReference type="SUPFAM" id="SSF160631">
    <property type="entry name" value="SMI1/KNR4-like"/>
    <property type="match status" value="1"/>
</dbReference>
<dbReference type="Pfam" id="PF09346">
    <property type="entry name" value="SMI1_KNR4"/>
    <property type="match status" value="1"/>
</dbReference>
<evidence type="ECO:0000313" key="2">
    <source>
        <dbReference type="EMBL" id="MBC3860510.1"/>
    </source>
</evidence>
<evidence type="ECO:0000259" key="1">
    <source>
        <dbReference type="Pfam" id="PF09346"/>
    </source>
</evidence>
<dbReference type="Proteomes" id="UP000634011">
    <property type="component" value="Unassembled WGS sequence"/>
</dbReference>
<name>A0A923HEG6_9BURK</name>
<dbReference type="EMBL" id="JACOFV010000001">
    <property type="protein sequence ID" value="MBC3860510.1"/>
    <property type="molecule type" value="Genomic_DNA"/>
</dbReference>
<comment type="caution">
    <text evidence="2">The sequence shown here is derived from an EMBL/GenBank/DDBJ whole genome shotgun (WGS) entry which is preliminary data.</text>
</comment>
<sequence length="140" mass="15454">MPHITWSQNDQNRTVECNSEIDAYIHYDEVGMTPNIPAAYEKFLKDFGGFEGLTYDDAEPGYVVLWPLEELSANNADIQMEELAPGYLAFGGDGGGEVLAFDSVGAVFKLPMIGLDVQEAIRIADDFSELSTRFDAVHAR</sequence>
<dbReference type="Gene3D" id="3.40.1580.10">
    <property type="entry name" value="SMI1/KNR4-like"/>
    <property type="match status" value="1"/>
</dbReference>
<proteinExistence type="predicted"/>
<keyword evidence="3" id="KW-1185">Reference proteome</keyword>
<reference evidence="2" key="1">
    <citation type="submission" date="2020-08" db="EMBL/GenBank/DDBJ databases">
        <title>Novel species isolated from subtropical streams in China.</title>
        <authorList>
            <person name="Lu H."/>
        </authorList>
    </citation>
    <scope>NUCLEOTIDE SEQUENCE</scope>
    <source>
        <strain evidence="2">KACC 12607</strain>
    </source>
</reference>
<accession>A0A923HEG6</accession>